<evidence type="ECO:0000256" key="1">
    <source>
        <dbReference type="ARBA" id="ARBA00004711"/>
    </source>
</evidence>
<comment type="pathway">
    <text evidence="1">Protein modification; [NiFe] hydrogenase maturation.</text>
</comment>
<dbReference type="GO" id="GO:0051604">
    <property type="term" value="P:protein maturation"/>
    <property type="evidence" value="ECO:0007669"/>
    <property type="project" value="TreeGrafter"/>
</dbReference>
<evidence type="ECO:0000256" key="9">
    <source>
        <dbReference type="PROSITE-ProRule" id="PRU00520"/>
    </source>
</evidence>
<proteinExistence type="inferred from homology"/>
<dbReference type="SUPFAM" id="SSF54975">
    <property type="entry name" value="Acylphosphatase/BLUF domain-like"/>
    <property type="match status" value="1"/>
</dbReference>
<accession>A0AAU8GB31</accession>
<evidence type="ECO:0000256" key="7">
    <source>
        <dbReference type="ARBA" id="ARBA00048220"/>
    </source>
</evidence>
<dbReference type="Gene3D" id="3.30.420.360">
    <property type="match status" value="1"/>
</dbReference>
<dbReference type="Pfam" id="PF07503">
    <property type="entry name" value="zf-HYPF"/>
    <property type="match status" value="2"/>
</dbReference>
<dbReference type="InterPro" id="IPR017945">
    <property type="entry name" value="DHBP_synth_RibB-like_a/b_dom"/>
</dbReference>
<dbReference type="InterPro" id="IPR006070">
    <property type="entry name" value="Sua5-like_dom"/>
</dbReference>
<dbReference type="PROSITE" id="PS51163">
    <property type="entry name" value="YRDC"/>
    <property type="match status" value="1"/>
</dbReference>
<dbReference type="EMBL" id="CP159307">
    <property type="protein sequence ID" value="XCH33576.1"/>
    <property type="molecule type" value="Genomic_DNA"/>
</dbReference>
<feature type="active site" evidence="9">
    <location>
        <position position="42"/>
    </location>
</feature>
<name>A0AAU8GB31_9CHLR</name>
<dbReference type="Pfam" id="PF01300">
    <property type="entry name" value="Sua5_yciO_yrdC"/>
    <property type="match status" value="1"/>
</dbReference>
<dbReference type="Pfam" id="PF00708">
    <property type="entry name" value="Acylphosphatase"/>
    <property type="match status" value="1"/>
</dbReference>
<evidence type="ECO:0000259" key="10">
    <source>
        <dbReference type="PROSITE" id="PS51160"/>
    </source>
</evidence>
<comment type="catalytic activity">
    <reaction evidence="7">
        <text>C-terminal L-cysteinyl-[HypE protein] + carbamoyl phosphate + ATP + H2O = C-terminal S-carboxamide-L-cysteinyl-[HypE protein] + AMP + phosphate + diphosphate + H(+)</text>
        <dbReference type="Rhea" id="RHEA:55636"/>
        <dbReference type="Rhea" id="RHEA-COMP:14247"/>
        <dbReference type="Rhea" id="RHEA-COMP:14392"/>
        <dbReference type="ChEBI" id="CHEBI:15377"/>
        <dbReference type="ChEBI" id="CHEBI:15378"/>
        <dbReference type="ChEBI" id="CHEBI:30616"/>
        <dbReference type="ChEBI" id="CHEBI:33019"/>
        <dbReference type="ChEBI" id="CHEBI:43474"/>
        <dbReference type="ChEBI" id="CHEBI:58228"/>
        <dbReference type="ChEBI" id="CHEBI:76913"/>
        <dbReference type="ChEBI" id="CHEBI:139126"/>
        <dbReference type="ChEBI" id="CHEBI:456215"/>
    </reaction>
</comment>
<dbReference type="EC" id="6.2.-.-" evidence="8"/>
<dbReference type="GO" id="GO:0003998">
    <property type="term" value="F:acylphosphatase activity"/>
    <property type="evidence" value="ECO:0007669"/>
    <property type="project" value="UniProtKB-EC"/>
</dbReference>
<comment type="catalytic activity">
    <reaction evidence="9">
        <text>an acyl phosphate + H2O = a carboxylate + phosphate + H(+)</text>
        <dbReference type="Rhea" id="RHEA:14965"/>
        <dbReference type="ChEBI" id="CHEBI:15377"/>
        <dbReference type="ChEBI" id="CHEBI:15378"/>
        <dbReference type="ChEBI" id="CHEBI:29067"/>
        <dbReference type="ChEBI" id="CHEBI:43474"/>
        <dbReference type="ChEBI" id="CHEBI:59918"/>
        <dbReference type="EC" id="3.6.1.7"/>
    </reaction>
</comment>
<keyword evidence="6" id="KW-0862">Zinc</keyword>
<dbReference type="PROSITE" id="PS00150">
    <property type="entry name" value="ACYLPHOSPHATASE_1"/>
    <property type="match status" value="1"/>
</dbReference>
<dbReference type="InterPro" id="IPR004421">
    <property type="entry name" value="Carbamoyltransferase_HypF"/>
</dbReference>
<evidence type="ECO:0000256" key="8">
    <source>
        <dbReference type="PIRNR" id="PIRNR006256"/>
    </source>
</evidence>
<protein>
    <recommendedName>
        <fullName evidence="8">Carbamoyltransferase</fullName>
        <ecNumber evidence="8">6.2.-.-</ecNumber>
    </recommendedName>
</protein>
<dbReference type="Gene3D" id="3.30.110.120">
    <property type="match status" value="1"/>
</dbReference>
<dbReference type="SUPFAM" id="SSF55821">
    <property type="entry name" value="YrdC/RibB"/>
    <property type="match status" value="1"/>
</dbReference>
<dbReference type="Gene3D" id="3.90.870.50">
    <property type="match status" value="1"/>
</dbReference>
<dbReference type="InterPro" id="IPR001792">
    <property type="entry name" value="Acylphosphatase-like_dom"/>
</dbReference>
<keyword evidence="3 12" id="KW-0436">Ligase</keyword>
<dbReference type="InterPro" id="IPR017968">
    <property type="entry name" value="Acylphosphatase_CS"/>
</dbReference>
<gene>
    <name evidence="12" type="primary">hypF</name>
    <name evidence="12" type="ORF">ABV300_01520</name>
</gene>
<keyword evidence="4" id="KW-0479">Metal-binding</keyword>
<dbReference type="NCBIfam" id="TIGR00143">
    <property type="entry name" value="hypF"/>
    <property type="match status" value="1"/>
</dbReference>
<feature type="domain" description="YrdC-like" evidence="11">
    <location>
        <begin position="205"/>
        <end position="390"/>
    </location>
</feature>
<dbReference type="PROSITE" id="PS51160">
    <property type="entry name" value="ACYLPHOSPHATASE_3"/>
    <property type="match status" value="1"/>
</dbReference>
<comment type="similarity">
    <text evidence="2 8">Belongs to the carbamoyltransferase HypF family.</text>
</comment>
<reference evidence="12" key="1">
    <citation type="submission" date="2024-06" db="EMBL/GenBank/DDBJ databases">
        <title>A Novel Isolate, Dehalogenimonas sp. Strain 4OHTPN, Dechlorinates Aromatic 4 Hydroxy chlorothalonil by a Novel Reductive Dehalogenase.</title>
        <authorList>
            <person name="Liu G."/>
        </authorList>
    </citation>
    <scope>NUCLEOTIDE SEQUENCE</scope>
    <source>
        <strain evidence="12">4OHTPN</strain>
    </source>
</reference>
<evidence type="ECO:0000256" key="3">
    <source>
        <dbReference type="ARBA" id="ARBA00022598"/>
    </source>
</evidence>
<dbReference type="Pfam" id="PF17788">
    <property type="entry name" value="HypF_C"/>
    <property type="match status" value="1"/>
</dbReference>
<sequence length="768" mass="84791">MPQVSTSQRLAIAVKGVVQGVGFRPFVYQLARRYSLTGWVTNTSGEVRIEVEGLPEAVQAFRRSLEAEAPPQAHITGIMSIGVAPAGYDRFEIRASLIEAGRYQLISPDLATCSDCRREIFDPEDRRFHYPFTNCTNCGPRFTIIEDIPYDRPLTTMNVFPMCPECRREYEDPLDRRFHAQPNACPVCGPKLWLVDNAGRHIAAADVIEKAAELFRQGQILAVRGLGGFLLACDATNQTAVEELRRRKRRPAKPFAVMLSSLDEIEPRCELSVEERQLLISAKAPIVLLRLKEGTDIASAVAPGLKYLGVMLPYTPLHHLIMTGAGRPLVMTSGNLSEEPIARDNDEALSRLGGIADYFILHNREIFSRYDDSVVMHEAGEKRMLRRARGFAPYPVRLTSTVPQILGVGAQEKNTFCLTRDDNAFVSQHIGDMENLETIEHFEQTLSLYKRIFRIEPRTITCDQHPDYATSKWAAEESARLDIPLVKVQHHHAHIAACLAENSVSDKVIGVALDGTGYGSDGNIWGGEFLIADAAGFNRAAHLEYLPLPGGEAAVKKPYRTAAGYLYRLLGAEGLTRAAACLRGVDGSELDLIKHQVDRGLNTPETSSAGRLFDTVSALLGVRREIQYDAQAAVELEMAANGIETGGSYPFDIAVEAGHRVIRLRRLFEGLLDDIEGGVIGVPEMAARFHNTIVDIIVKVCEIIRSDTGLDLVSLSGGCFMNRRLLRRSIERLGQAGFRVYAHREVPTNDGGISLGQVFVAASYVKNI</sequence>
<feature type="active site" evidence="9">
    <location>
        <position position="24"/>
    </location>
</feature>
<dbReference type="RefSeq" id="WP_353714802.1">
    <property type="nucleotide sequence ID" value="NZ_CP159307.1"/>
</dbReference>
<dbReference type="InterPro" id="IPR011125">
    <property type="entry name" value="Znf_HypF"/>
</dbReference>
<dbReference type="GO" id="GO:0003725">
    <property type="term" value="F:double-stranded RNA binding"/>
    <property type="evidence" value="ECO:0007669"/>
    <property type="project" value="InterPro"/>
</dbReference>
<dbReference type="AlphaFoldDB" id="A0AAU8GB31"/>
<evidence type="ECO:0000313" key="12">
    <source>
        <dbReference type="EMBL" id="XCH33576.1"/>
    </source>
</evidence>
<dbReference type="GO" id="GO:0008270">
    <property type="term" value="F:zinc ion binding"/>
    <property type="evidence" value="ECO:0007669"/>
    <property type="project" value="UniProtKB-KW"/>
</dbReference>
<organism evidence="12">
    <name type="scientific">Dehalogenimonas sp. 4OHTPN</name>
    <dbReference type="NCBI Taxonomy" id="3166643"/>
    <lineage>
        <taxon>Bacteria</taxon>
        <taxon>Bacillati</taxon>
        <taxon>Chloroflexota</taxon>
        <taxon>Dehalococcoidia</taxon>
        <taxon>Dehalococcoidales</taxon>
        <taxon>Dehalococcoidaceae</taxon>
        <taxon>Dehalogenimonas</taxon>
    </lineage>
</organism>
<dbReference type="GO" id="GO:0016743">
    <property type="term" value="F:carboxyl- or carbamoyltransferase activity"/>
    <property type="evidence" value="ECO:0007669"/>
    <property type="project" value="UniProtKB-UniRule"/>
</dbReference>
<evidence type="ECO:0000256" key="2">
    <source>
        <dbReference type="ARBA" id="ARBA00008097"/>
    </source>
</evidence>
<dbReference type="InterPro" id="IPR051060">
    <property type="entry name" value="Carbamoyltrans_HypF-like"/>
</dbReference>
<dbReference type="InterPro" id="IPR036046">
    <property type="entry name" value="Acylphosphatase-like_dom_sf"/>
</dbReference>
<evidence type="ECO:0000256" key="5">
    <source>
        <dbReference type="ARBA" id="ARBA00022771"/>
    </source>
</evidence>
<dbReference type="PANTHER" id="PTHR42959">
    <property type="entry name" value="CARBAMOYLTRANSFERASE"/>
    <property type="match status" value="1"/>
</dbReference>
<dbReference type="PANTHER" id="PTHR42959:SF1">
    <property type="entry name" value="CARBAMOYLTRANSFERASE HYPF"/>
    <property type="match status" value="1"/>
</dbReference>
<dbReference type="Gene3D" id="3.30.420.40">
    <property type="match status" value="1"/>
</dbReference>
<dbReference type="FunFam" id="3.30.420.40:FF:000124">
    <property type="entry name" value="Carbamoyltransferase HypF"/>
    <property type="match status" value="1"/>
</dbReference>
<keyword evidence="9" id="KW-0378">Hydrolase</keyword>
<dbReference type="Pfam" id="PF22521">
    <property type="entry name" value="HypF_C_2"/>
    <property type="match status" value="1"/>
</dbReference>
<dbReference type="InterPro" id="IPR041440">
    <property type="entry name" value="HypF_C"/>
</dbReference>
<dbReference type="GO" id="GO:0016874">
    <property type="term" value="F:ligase activity"/>
    <property type="evidence" value="ECO:0007669"/>
    <property type="project" value="UniProtKB-UniRule"/>
</dbReference>
<evidence type="ECO:0000259" key="11">
    <source>
        <dbReference type="PROSITE" id="PS51163"/>
    </source>
</evidence>
<keyword evidence="5" id="KW-0863">Zinc-finger</keyword>
<evidence type="ECO:0000256" key="6">
    <source>
        <dbReference type="ARBA" id="ARBA00022833"/>
    </source>
</evidence>
<dbReference type="PIRSF" id="PIRSF006256">
    <property type="entry name" value="CMPcnvr_hdrg_mat"/>
    <property type="match status" value="1"/>
</dbReference>
<evidence type="ECO:0000256" key="4">
    <source>
        <dbReference type="ARBA" id="ARBA00022723"/>
    </source>
</evidence>
<dbReference type="InterPro" id="IPR055128">
    <property type="entry name" value="HypF_C_2"/>
</dbReference>
<feature type="domain" description="Acylphosphatase-like" evidence="10">
    <location>
        <begin position="9"/>
        <end position="95"/>
    </location>
</feature>